<dbReference type="OrthoDB" id="5829139at2"/>
<feature type="transmembrane region" description="Helical" evidence="1">
    <location>
        <begin position="18"/>
        <end position="35"/>
    </location>
</feature>
<gene>
    <name evidence="2" type="ORF">C9I98_04160</name>
</gene>
<reference evidence="2 3" key="1">
    <citation type="submission" date="2018-01" db="EMBL/GenBank/DDBJ databases">
        <title>Whole genome sequencing of Histamine producing bacteria.</title>
        <authorList>
            <person name="Butler K."/>
        </authorList>
    </citation>
    <scope>NUCLEOTIDE SEQUENCE [LARGE SCALE GENOMIC DNA]</scope>
    <source>
        <strain evidence="2 3">DSM 100436</strain>
    </source>
</reference>
<evidence type="ECO:0000313" key="3">
    <source>
        <dbReference type="Proteomes" id="UP000241771"/>
    </source>
</evidence>
<feature type="transmembrane region" description="Helical" evidence="1">
    <location>
        <begin position="41"/>
        <end position="59"/>
    </location>
</feature>
<keyword evidence="3" id="KW-1185">Reference proteome</keyword>
<evidence type="ECO:0000256" key="1">
    <source>
        <dbReference type="SAM" id="Phobius"/>
    </source>
</evidence>
<organism evidence="2 3">
    <name type="scientific">Photobacterium sanctipauli</name>
    <dbReference type="NCBI Taxonomy" id="1342794"/>
    <lineage>
        <taxon>Bacteria</taxon>
        <taxon>Pseudomonadati</taxon>
        <taxon>Pseudomonadota</taxon>
        <taxon>Gammaproteobacteria</taxon>
        <taxon>Vibrionales</taxon>
        <taxon>Vibrionaceae</taxon>
        <taxon>Photobacterium</taxon>
    </lineage>
</organism>
<accession>A0A2T3NXX0</accession>
<name>A0A2T3NXX0_9GAMM</name>
<proteinExistence type="predicted"/>
<protein>
    <submittedName>
        <fullName evidence="2">Uncharacterized protein</fullName>
    </submittedName>
</protein>
<comment type="caution">
    <text evidence="2">The sequence shown here is derived from an EMBL/GenBank/DDBJ whole genome shotgun (WGS) entry which is preliminary data.</text>
</comment>
<dbReference type="RefSeq" id="WP_036830132.1">
    <property type="nucleotide sequence ID" value="NZ_JGVO01001303.1"/>
</dbReference>
<keyword evidence="1" id="KW-1133">Transmembrane helix</keyword>
<sequence length="69" mass="8038">MVRQYARFSLNRPWAHRLFLLTMALMLMVSVYQVLANESLVYIANIGLVACIVPLFAMASDYKRKYLHD</sequence>
<dbReference type="AlphaFoldDB" id="A0A2T3NXX0"/>
<keyword evidence="1" id="KW-0472">Membrane</keyword>
<evidence type="ECO:0000313" key="2">
    <source>
        <dbReference type="EMBL" id="PSW21153.1"/>
    </source>
</evidence>
<dbReference type="EMBL" id="PYMA01000002">
    <property type="protein sequence ID" value="PSW21153.1"/>
    <property type="molecule type" value="Genomic_DNA"/>
</dbReference>
<keyword evidence="1" id="KW-0812">Transmembrane</keyword>
<dbReference type="Proteomes" id="UP000241771">
    <property type="component" value="Unassembled WGS sequence"/>
</dbReference>